<dbReference type="InterPro" id="IPR055414">
    <property type="entry name" value="LRR_R13L4/SHOC2-like"/>
</dbReference>
<dbReference type="Proteomes" id="UP001163823">
    <property type="component" value="Chromosome 3"/>
</dbReference>
<organism evidence="6 7">
    <name type="scientific">Quillaja saponaria</name>
    <name type="common">Soap bark tree</name>
    <dbReference type="NCBI Taxonomy" id="32244"/>
    <lineage>
        <taxon>Eukaryota</taxon>
        <taxon>Viridiplantae</taxon>
        <taxon>Streptophyta</taxon>
        <taxon>Embryophyta</taxon>
        <taxon>Tracheophyta</taxon>
        <taxon>Spermatophyta</taxon>
        <taxon>Magnoliopsida</taxon>
        <taxon>eudicotyledons</taxon>
        <taxon>Gunneridae</taxon>
        <taxon>Pentapetalae</taxon>
        <taxon>rosids</taxon>
        <taxon>fabids</taxon>
        <taxon>Fabales</taxon>
        <taxon>Quillajaceae</taxon>
        <taxon>Quillaja</taxon>
    </lineage>
</organism>
<reference evidence="6" key="1">
    <citation type="journal article" date="2023" name="Science">
        <title>Elucidation of the pathway for biosynthesis of saponin adjuvants from the soapbark tree.</title>
        <authorList>
            <person name="Reed J."/>
            <person name="Orme A."/>
            <person name="El-Demerdash A."/>
            <person name="Owen C."/>
            <person name="Martin L.B.B."/>
            <person name="Misra R.C."/>
            <person name="Kikuchi S."/>
            <person name="Rejzek M."/>
            <person name="Martin A.C."/>
            <person name="Harkess A."/>
            <person name="Leebens-Mack J."/>
            <person name="Louveau T."/>
            <person name="Stephenson M.J."/>
            <person name="Osbourn A."/>
        </authorList>
    </citation>
    <scope>NUCLEOTIDE SEQUENCE</scope>
    <source>
        <strain evidence="6">S10</strain>
    </source>
</reference>
<keyword evidence="2" id="KW-0611">Plant defense</keyword>
<feature type="compositionally biased region" description="Basic and acidic residues" evidence="3">
    <location>
        <begin position="129"/>
        <end position="147"/>
    </location>
</feature>
<comment type="caution">
    <text evidence="6">The sequence shown here is derived from an EMBL/GenBank/DDBJ whole genome shotgun (WGS) entry which is preliminary data.</text>
</comment>
<dbReference type="InterPro" id="IPR044974">
    <property type="entry name" value="Disease_R_plants"/>
</dbReference>
<dbReference type="InterPro" id="IPR036388">
    <property type="entry name" value="WH-like_DNA-bd_sf"/>
</dbReference>
<dbReference type="Pfam" id="PF23559">
    <property type="entry name" value="WHD_DRP"/>
    <property type="match status" value="1"/>
</dbReference>
<feature type="domain" description="Disease resistance R13L4/SHOC-2-like LRR" evidence="5">
    <location>
        <begin position="335"/>
        <end position="557"/>
    </location>
</feature>
<dbReference type="PANTHER" id="PTHR23155">
    <property type="entry name" value="DISEASE RESISTANCE PROTEIN RP"/>
    <property type="match status" value="1"/>
</dbReference>
<keyword evidence="7" id="KW-1185">Reference proteome</keyword>
<keyword evidence="1" id="KW-0677">Repeat</keyword>
<name>A0AAD7QB51_QUISA</name>
<accession>A0AAD7QB51</accession>
<evidence type="ECO:0000259" key="4">
    <source>
        <dbReference type="Pfam" id="PF23559"/>
    </source>
</evidence>
<evidence type="ECO:0000259" key="5">
    <source>
        <dbReference type="Pfam" id="PF23598"/>
    </source>
</evidence>
<evidence type="ECO:0000256" key="1">
    <source>
        <dbReference type="ARBA" id="ARBA00022737"/>
    </source>
</evidence>
<dbReference type="PANTHER" id="PTHR23155:SF1076">
    <property type="entry name" value="LEUCINE-RICH REPEAT (LRR) FAMILY PROTEIN-RELATED"/>
    <property type="match status" value="1"/>
</dbReference>
<proteinExistence type="predicted"/>
<dbReference type="InterPro" id="IPR032675">
    <property type="entry name" value="LRR_dom_sf"/>
</dbReference>
<feature type="domain" description="Disease resistance protein winged helix" evidence="4">
    <location>
        <begin position="196"/>
        <end position="265"/>
    </location>
</feature>
<dbReference type="GO" id="GO:0098542">
    <property type="term" value="P:defense response to other organism"/>
    <property type="evidence" value="ECO:0007669"/>
    <property type="project" value="TreeGrafter"/>
</dbReference>
<dbReference type="AlphaFoldDB" id="A0AAD7QB51"/>
<protein>
    <submittedName>
        <fullName evidence="6">Disease resistance RPP13-like protein 4</fullName>
    </submittedName>
</protein>
<dbReference type="Gene3D" id="1.10.10.10">
    <property type="entry name" value="Winged helix-like DNA-binding domain superfamily/Winged helix DNA-binding domain"/>
    <property type="match status" value="1"/>
</dbReference>
<evidence type="ECO:0000313" key="6">
    <source>
        <dbReference type="EMBL" id="KAJ7978148.1"/>
    </source>
</evidence>
<dbReference type="InterPro" id="IPR058922">
    <property type="entry name" value="WHD_DRP"/>
</dbReference>
<gene>
    <name evidence="6" type="ORF">O6P43_007659</name>
</gene>
<evidence type="ECO:0000256" key="2">
    <source>
        <dbReference type="ARBA" id="ARBA00022821"/>
    </source>
</evidence>
<dbReference type="Gene3D" id="3.80.10.10">
    <property type="entry name" value="Ribonuclease Inhibitor"/>
    <property type="match status" value="1"/>
</dbReference>
<evidence type="ECO:0000313" key="7">
    <source>
        <dbReference type="Proteomes" id="UP001163823"/>
    </source>
</evidence>
<dbReference type="EMBL" id="JARAOO010000003">
    <property type="protein sequence ID" value="KAJ7978148.1"/>
    <property type="molecule type" value="Genomic_DNA"/>
</dbReference>
<feature type="region of interest" description="Disordered" evidence="3">
    <location>
        <begin position="125"/>
        <end position="147"/>
    </location>
</feature>
<sequence>MPIPRNLEKAVPKLLIRLNEAKTLLKAKKINENEEISISKQIDEIESQLNNMKDLFPRVKPWEEDLLHYFTVSEHQLDSFVSDAEVMHSVDSDAEVKIKEMLLDIGNDMVAIGNSVSPIERMPDITATDAKESSRRGSQLEDDDKHRAGGESLHKWLDSLKKKKEEFVDKVMKILQVSYENLGPLHLRLCLLYFSVFPQNAVIRKRLLIYWWIGEDLITNTKDKTAEEVGEDIVEKFLALDFIKSYSYDDKPNQIVSKYCRMNPWIRYMMISLVKNANFFALDSSGTPSSEINGCRRVLLATDQNVEGKNGLKHEDLWTVFNLSERYLSFQNDLLNKLRMVKVLQLGRWQDSARHHIEVQNEGFLKGLGAQKHLKYLSLRGISRITALPPSIADLISLEILDLKACHNLEALPSEISSLKKLTHLDVSECYLLESMPKGLEKLSTLQVLKGFVMGNPSKRASCRLGQLTKLENLKRLSIRIGNEAQFQDSEFDLKKLKLLRCLKILWGTGKSQDLKQMESFSFPPNLQKLDLEGIPYETPEWLKPGKLKNLKKLHIKGGQFRSFVHKGPEKWVKVEILRLKYLKIKGLSKLLEQFPNLRNPNTTECQEIEEGKFAKKEEDNASELPGKVRSAVISEIEEVGDDEDTA</sequence>
<dbReference type="SUPFAM" id="SSF52058">
    <property type="entry name" value="L domain-like"/>
    <property type="match status" value="1"/>
</dbReference>
<dbReference type="KEGG" id="qsa:O6P43_007659"/>
<evidence type="ECO:0000256" key="3">
    <source>
        <dbReference type="SAM" id="MobiDB-lite"/>
    </source>
</evidence>
<dbReference type="Pfam" id="PF23598">
    <property type="entry name" value="LRR_14"/>
    <property type="match status" value="1"/>
</dbReference>